<feature type="transmembrane region" description="Helical" evidence="1">
    <location>
        <begin position="99"/>
        <end position="122"/>
    </location>
</feature>
<proteinExistence type="predicted"/>
<dbReference type="Proteomes" id="UP000478090">
    <property type="component" value="Unassembled WGS sequence"/>
</dbReference>
<evidence type="ECO:0000256" key="1">
    <source>
        <dbReference type="SAM" id="Phobius"/>
    </source>
</evidence>
<evidence type="ECO:0000313" key="2">
    <source>
        <dbReference type="EMBL" id="MYM38783.1"/>
    </source>
</evidence>
<comment type="caution">
    <text evidence="2">The sequence shown here is derived from an EMBL/GenBank/DDBJ whole genome shotgun (WGS) entry which is preliminary data.</text>
</comment>
<sequence>MKLEFETWLARVLLLNGLLTLGVCLGWLGEAHSGLPLAILTGCAMLAIVSAALALKRQRLGWYGALPYYGVQVVSYYAYDGSSLWAVKAGVSLGMVLHLASGVVVLNMLAACLLAASGWVLWRQHHPV</sequence>
<gene>
    <name evidence="2" type="ORF">GTP27_05520</name>
</gene>
<keyword evidence="1" id="KW-0812">Transmembrane</keyword>
<protein>
    <submittedName>
        <fullName evidence="2">Uncharacterized protein</fullName>
    </submittedName>
</protein>
<keyword evidence="1" id="KW-0472">Membrane</keyword>
<name>A0ABW9VJS4_9BURK</name>
<feature type="transmembrane region" description="Helical" evidence="1">
    <location>
        <begin position="12"/>
        <end position="29"/>
    </location>
</feature>
<dbReference type="RefSeq" id="WP_161038148.1">
    <property type="nucleotide sequence ID" value="NZ_WWCM01000002.1"/>
</dbReference>
<organism evidence="2 3">
    <name type="scientific">Duganella qianjiadongensis</name>
    <dbReference type="NCBI Taxonomy" id="2692176"/>
    <lineage>
        <taxon>Bacteria</taxon>
        <taxon>Pseudomonadati</taxon>
        <taxon>Pseudomonadota</taxon>
        <taxon>Betaproteobacteria</taxon>
        <taxon>Burkholderiales</taxon>
        <taxon>Oxalobacteraceae</taxon>
        <taxon>Telluria group</taxon>
        <taxon>Duganella</taxon>
    </lineage>
</organism>
<evidence type="ECO:0000313" key="3">
    <source>
        <dbReference type="Proteomes" id="UP000478090"/>
    </source>
</evidence>
<keyword evidence="3" id="KW-1185">Reference proteome</keyword>
<accession>A0ABW9VJS4</accession>
<dbReference type="EMBL" id="WWCM01000002">
    <property type="protein sequence ID" value="MYM38783.1"/>
    <property type="molecule type" value="Genomic_DNA"/>
</dbReference>
<reference evidence="2 3" key="1">
    <citation type="submission" date="2019-12" db="EMBL/GenBank/DDBJ databases">
        <title>Novel species isolated from a subtropical stream in China.</title>
        <authorList>
            <person name="Lu H."/>
        </authorList>
    </citation>
    <scope>NUCLEOTIDE SEQUENCE [LARGE SCALE GENOMIC DNA]</scope>
    <source>
        <strain evidence="2 3">CY13W</strain>
    </source>
</reference>
<feature type="transmembrane region" description="Helical" evidence="1">
    <location>
        <begin position="35"/>
        <end position="55"/>
    </location>
</feature>
<feature type="transmembrane region" description="Helical" evidence="1">
    <location>
        <begin position="62"/>
        <end position="79"/>
    </location>
</feature>
<keyword evidence="1" id="KW-1133">Transmembrane helix</keyword>